<dbReference type="Proteomes" id="UP000887565">
    <property type="component" value="Unplaced"/>
</dbReference>
<evidence type="ECO:0000313" key="1">
    <source>
        <dbReference type="Proteomes" id="UP000887565"/>
    </source>
</evidence>
<dbReference type="WBParaSite" id="nRc.2.0.1.t41827-RA">
    <property type="protein sequence ID" value="nRc.2.0.1.t41827-RA"/>
    <property type="gene ID" value="nRc.2.0.1.g41827"/>
</dbReference>
<name>A0A915KUL4_ROMCU</name>
<protein>
    <submittedName>
        <fullName evidence="2">Uncharacterized protein</fullName>
    </submittedName>
</protein>
<proteinExistence type="predicted"/>
<reference evidence="2" key="1">
    <citation type="submission" date="2022-11" db="UniProtKB">
        <authorList>
            <consortium name="WormBaseParasite"/>
        </authorList>
    </citation>
    <scope>IDENTIFICATION</scope>
</reference>
<accession>A0A915KUL4</accession>
<dbReference type="AlphaFoldDB" id="A0A915KUL4"/>
<evidence type="ECO:0000313" key="2">
    <source>
        <dbReference type="WBParaSite" id="nRc.2.0.1.t41827-RA"/>
    </source>
</evidence>
<sequence>MMVTPMFQQRKSPEKVMRVRKLLEKKAMMLRKSLKKALMLQKSLKKWAMLLKIKRQLGLKQHYHSMLDTSSLDTETERIWELCVPGLDIPWFFEEQV</sequence>
<organism evidence="1 2">
    <name type="scientific">Romanomermis culicivorax</name>
    <name type="common">Nematode worm</name>
    <dbReference type="NCBI Taxonomy" id="13658"/>
    <lineage>
        <taxon>Eukaryota</taxon>
        <taxon>Metazoa</taxon>
        <taxon>Ecdysozoa</taxon>
        <taxon>Nematoda</taxon>
        <taxon>Enoplea</taxon>
        <taxon>Dorylaimia</taxon>
        <taxon>Mermithida</taxon>
        <taxon>Mermithoidea</taxon>
        <taxon>Mermithidae</taxon>
        <taxon>Romanomermis</taxon>
    </lineage>
</organism>
<keyword evidence="1" id="KW-1185">Reference proteome</keyword>